<dbReference type="EMBL" id="JAIQCV010000009">
    <property type="protein sequence ID" value="KAH1063608.1"/>
    <property type="molecule type" value="Genomic_DNA"/>
</dbReference>
<feature type="coiled-coil region" evidence="1">
    <location>
        <begin position="650"/>
        <end position="677"/>
    </location>
</feature>
<protein>
    <recommendedName>
        <fullName evidence="5">BZIP domain-containing protein</fullName>
    </recommendedName>
</protein>
<feature type="region of interest" description="Disordered" evidence="2">
    <location>
        <begin position="258"/>
        <end position="346"/>
    </location>
</feature>
<feature type="coiled-coil region" evidence="1">
    <location>
        <begin position="480"/>
        <end position="507"/>
    </location>
</feature>
<dbReference type="OrthoDB" id="992742at2759"/>
<evidence type="ECO:0000256" key="1">
    <source>
        <dbReference type="SAM" id="Coils"/>
    </source>
</evidence>
<feature type="compositionally biased region" description="Polar residues" evidence="2">
    <location>
        <begin position="77"/>
        <end position="93"/>
    </location>
</feature>
<dbReference type="Proteomes" id="UP000828251">
    <property type="component" value="Unassembled WGS sequence"/>
</dbReference>
<accession>A0A9D3ZS94</accession>
<reference evidence="3 4" key="1">
    <citation type="journal article" date="2021" name="Plant Biotechnol. J.">
        <title>Multi-omics assisted identification of the key and species-specific regulatory components of drought-tolerant mechanisms in Gossypium stocksii.</title>
        <authorList>
            <person name="Yu D."/>
            <person name="Ke L."/>
            <person name="Zhang D."/>
            <person name="Wu Y."/>
            <person name="Sun Y."/>
            <person name="Mei J."/>
            <person name="Sun J."/>
            <person name="Sun Y."/>
        </authorList>
    </citation>
    <scope>NUCLEOTIDE SEQUENCE [LARGE SCALE GENOMIC DNA]</scope>
    <source>
        <strain evidence="4">cv. E1</strain>
        <tissue evidence="3">Leaf</tissue>
    </source>
</reference>
<feature type="compositionally biased region" description="Basic and acidic residues" evidence="2">
    <location>
        <begin position="96"/>
        <end position="107"/>
    </location>
</feature>
<dbReference type="PANTHER" id="PTHR35021">
    <property type="match status" value="1"/>
</dbReference>
<evidence type="ECO:0000256" key="2">
    <source>
        <dbReference type="SAM" id="MobiDB-lite"/>
    </source>
</evidence>
<evidence type="ECO:0000313" key="4">
    <source>
        <dbReference type="Proteomes" id="UP000828251"/>
    </source>
</evidence>
<comment type="caution">
    <text evidence="3">The sequence shown here is derived from an EMBL/GenBank/DDBJ whole genome shotgun (WGS) entry which is preliminary data.</text>
</comment>
<dbReference type="CDD" id="cd14686">
    <property type="entry name" value="bZIP"/>
    <property type="match status" value="1"/>
</dbReference>
<feature type="coiled-coil region" evidence="1">
    <location>
        <begin position="109"/>
        <end position="143"/>
    </location>
</feature>
<feature type="compositionally biased region" description="Basic and acidic residues" evidence="2">
    <location>
        <begin position="293"/>
        <end position="302"/>
    </location>
</feature>
<feature type="compositionally biased region" description="Basic residues" evidence="2">
    <location>
        <begin position="333"/>
        <end position="346"/>
    </location>
</feature>
<proteinExistence type="predicted"/>
<feature type="compositionally biased region" description="Polar residues" evidence="2">
    <location>
        <begin position="1"/>
        <end position="29"/>
    </location>
</feature>
<evidence type="ECO:0000313" key="3">
    <source>
        <dbReference type="EMBL" id="KAH1063608.1"/>
    </source>
</evidence>
<gene>
    <name evidence="3" type="ORF">J1N35_028595</name>
</gene>
<name>A0A9D3ZS94_9ROSI</name>
<keyword evidence="1" id="KW-0175">Coiled coil</keyword>
<dbReference type="PANTHER" id="PTHR35021:SF7">
    <property type="entry name" value="PROTEIN FB17, PUTATIVE-RELATED"/>
    <property type="match status" value="1"/>
</dbReference>
<feature type="region of interest" description="Disordered" evidence="2">
    <location>
        <begin position="1"/>
        <end position="43"/>
    </location>
</feature>
<feature type="region of interest" description="Disordered" evidence="2">
    <location>
        <begin position="69"/>
        <end position="107"/>
    </location>
</feature>
<organism evidence="3 4">
    <name type="scientific">Gossypium stocksii</name>
    <dbReference type="NCBI Taxonomy" id="47602"/>
    <lineage>
        <taxon>Eukaryota</taxon>
        <taxon>Viridiplantae</taxon>
        <taxon>Streptophyta</taxon>
        <taxon>Embryophyta</taxon>
        <taxon>Tracheophyta</taxon>
        <taxon>Spermatophyta</taxon>
        <taxon>Magnoliopsida</taxon>
        <taxon>eudicotyledons</taxon>
        <taxon>Gunneridae</taxon>
        <taxon>Pentapetalae</taxon>
        <taxon>rosids</taxon>
        <taxon>malvids</taxon>
        <taxon>Malvales</taxon>
        <taxon>Malvaceae</taxon>
        <taxon>Malvoideae</taxon>
        <taxon>Gossypium</taxon>
    </lineage>
</organism>
<keyword evidence="4" id="KW-1185">Reference proteome</keyword>
<dbReference type="AlphaFoldDB" id="A0A9D3ZS94"/>
<sequence length="721" mass="80595">MEGYSSDGSTSFFGSNIPNETQLPDQTHSWGVEDGWPELVGRDNGLVQDNIDFSAVDDGLMSQLERFHPTIPEETSEASYQTVSEGGTRSKLTPAQRKENKRQSDYKYRQKRKVTADEQIREIKRLKEEIQRFAVENDMLKVQLGLPLSNAQFQAAAQQRQDGYRTRSSGKQFHPQTVTVHGTNSEALDKTSSEVETCSKNEAAITDILMKLEADDESRVKFSDFTGLHGERISVGKYSFPSALLKIVNGKAKPNAKIANANAGKPDAVKKSAKIAEPSNNKKSVDNDDNNDDSSKEDDKDSTKKRKAQDKLPSSMKNKSKLSTAEEYPISGKKNKRSRKRAKRRWFKTQAKIVKEKLQPKELLELKNQQEERSKIGSLQHANQGGVLKIGLLPEPSITIIGNKPSHHYLIYQHRNLVEFKSFYSVLAVQIKVLHLGDGPTDQSLLDQHHQFNQGETSEASYQIVSEGGTRSKLTHKVTADEQIGEIKRLKEEIQRFNVENAKTCCQSKLPSSVILASNPNNITQSTGKQLHPQTVTVHGTNSEAVDKGTVSVNVVDADDESRVKFSDFTGLHATSRMSPSIAETVYIMFCASVKEMSNLWLKHITEDLILKWRDAIKDALRINFKVDFAMEHLKKIACAYIGLMERQKLDNAGLRISKLEAELSAAKEEHAKICEQSKVFMDAAEEFNDKPVSSGMFKGPGQINVELELTNEPDSSTLIL</sequence>
<evidence type="ECO:0008006" key="5">
    <source>
        <dbReference type="Google" id="ProtNLM"/>
    </source>
</evidence>